<keyword evidence="3" id="KW-0378">Hydrolase</keyword>
<organism evidence="6 7">
    <name type="scientific">Trichomonas vaginalis (strain ATCC PRA-98 / G3)</name>
    <dbReference type="NCBI Taxonomy" id="412133"/>
    <lineage>
        <taxon>Eukaryota</taxon>
        <taxon>Metamonada</taxon>
        <taxon>Parabasalia</taxon>
        <taxon>Trichomonadida</taxon>
        <taxon>Trichomonadidae</taxon>
        <taxon>Trichomonas</taxon>
    </lineage>
</organism>
<dbReference type="InterPro" id="IPR051794">
    <property type="entry name" value="PG_Endopeptidase_C40"/>
</dbReference>
<keyword evidence="2" id="KW-0645">Protease</keyword>
<reference evidence="6" key="1">
    <citation type="submission" date="2006-10" db="EMBL/GenBank/DDBJ databases">
        <authorList>
            <person name="Amadeo P."/>
            <person name="Zhao Q."/>
            <person name="Wortman J."/>
            <person name="Fraser-Liggett C."/>
            <person name="Carlton J."/>
        </authorList>
    </citation>
    <scope>NUCLEOTIDE SEQUENCE</scope>
    <source>
        <strain evidence="6">G3</strain>
    </source>
</reference>
<dbReference type="PANTHER" id="PTHR47359:SF3">
    <property type="entry name" value="NLP_P60 DOMAIN-CONTAINING PROTEIN-RELATED"/>
    <property type="match status" value="1"/>
</dbReference>
<evidence type="ECO:0000256" key="2">
    <source>
        <dbReference type="ARBA" id="ARBA00022670"/>
    </source>
</evidence>
<dbReference type="InterPro" id="IPR038765">
    <property type="entry name" value="Papain-like_cys_pep_sf"/>
</dbReference>
<name>A2EER0_TRIV3</name>
<protein>
    <submittedName>
        <fullName evidence="6">Clan CA, family C40, NlpC/P60 superfamily cysteine peptidase</fullName>
    </submittedName>
</protein>
<dbReference type="InParanoid" id="A2EER0"/>
<dbReference type="Proteomes" id="UP000001542">
    <property type="component" value="Unassembled WGS sequence"/>
</dbReference>
<dbReference type="GO" id="GO:0006508">
    <property type="term" value="P:proteolysis"/>
    <property type="evidence" value="ECO:0007669"/>
    <property type="project" value="UniProtKB-KW"/>
</dbReference>
<proteinExistence type="inferred from homology"/>
<dbReference type="Pfam" id="PF00877">
    <property type="entry name" value="NLPC_P60"/>
    <property type="match status" value="1"/>
</dbReference>
<dbReference type="Gene3D" id="3.90.1720.10">
    <property type="entry name" value="endopeptidase domain like (from Nostoc punctiforme)"/>
    <property type="match status" value="1"/>
</dbReference>
<dbReference type="KEGG" id="tva:4766775"/>
<keyword evidence="7" id="KW-1185">Reference proteome</keyword>
<comment type="similarity">
    <text evidence="1">Belongs to the peptidase C40 family.</text>
</comment>
<keyword evidence="4" id="KW-0788">Thiol protease</keyword>
<dbReference type="VEuPathDB" id="TrichDB:TVAGG3_0981960"/>
<dbReference type="InterPro" id="IPR000064">
    <property type="entry name" value="NLP_P60_dom"/>
</dbReference>
<dbReference type="GO" id="GO:0008234">
    <property type="term" value="F:cysteine-type peptidase activity"/>
    <property type="evidence" value="ECO:0007669"/>
    <property type="project" value="UniProtKB-KW"/>
</dbReference>
<reference evidence="6" key="2">
    <citation type="journal article" date="2007" name="Science">
        <title>Draft genome sequence of the sexually transmitted pathogen Trichomonas vaginalis.</title>
        <authorList>
            <person name="Carlton J.M."/>
            <person name="Hirt R.P."/>
            <person name="Silva J.C."/>
            <person name="Delcher A.L."/>
            <person name="Schatz M."/>
            <person name="Zhao Q."/>
            <person name="Wortman J.R."/>
            <person name="Bidwell S.L."/>
            <person name="Alsmark U.C.M."/>
            <person name="Besteiro S."/>
            <person name="Sicheritz-Ponten T."/>
            <person name="Noel C.J."/>
            <person name="Dacks J.B."/>
            <person name="Foster P.G."/>
            <person name="Simillion C."/>
            <person name="Van de Peer Y."/>
            <person name="Miranda-Saavedra D."/>
            <person name="Barton G.J."/>
            <person name="Westrop G.D."/>
            <person name="Mueller S."/>
            <person name="Dessi D."/>
            <person name="Fiori P.L."/>
            <person name="Ren Q."/>
            <person name="Paulsen I."/>
            <person name="Zhang H."/>
            <person name="Bastida-Corcuera F.D."/>
            <person name="Simoes-Barbosa A."/>
            <person name="Brown M.T."/>
            <person name="Hayes R.D."/>
            <person name="Mukherjee M."/>
            <person name="Okumura C.Y."/>
            <person name="Schneider R."/>
            <person name="Smith A.J."/>
            <person name="Vanacova S."/>
            <person name="Villalvazo M."/>
            <person name="Haas B.J."/>
            <person name="Pertea M."/>
            <person name="Feldblyum T.V."/>
            <person name="Utterback T.R."/>
            <person name="Shu C.L."/>
            <person name="Osoegawa K."/>
            <person name="de Jong P.J."/>
            <person name="Hrdy I."/>
            <person name="Horvathova L."/>
            <person name="Zubacova Z."/>
            <person name="Dolezal P."/>
            <person name="Malik S.B."/>
            <person name="Logsdon J.M. Jr."/>
            <person name="Henze K."/>
            <person name="Gupta A."/>
            <person name="Wang C.C."/>
            <person name="Dunne R.L."/>
            <person name="Upcroft J.A."/>
            <person name="Upcroft P."/>
            <person name="White O."/>
            <person name="Salzberg S.L."/>
            <person name="Tang P."/>
            <person name="Chiu C.-H."/>
            <person name="Lee Y.-S."/>
            <person name="Embley T.M."/>
            <person name="Coombs G.H."/>
            <person name="Mottram J.C."/>
            <person name="Tachezy J."/>
            <person name="Fraser-Liggett C.M."/>
            <person name="Johnson P.J."/>
        </authorList>
    </citation>
    <scope>NUCLEOTIDE SEQUENCE [LARGE SCALE GENOMIC DNA]</scope>
    <source>
        <strain evidence="6">G3</strain>
    </source>
</reference>
<dbReference type="PROSITE" id="PS51935">
    <property type="entry name" value="NLPC_P60"/>
    <property type="match status" value="1"/>
</dbReference>
<dbReference type="EMBL" id="DS113369">
    <property type="protein sequence ID" value="EAY08866.1"/>
    <property type="molecule type" value="Genomic_DNA"/>
</dbReference>
<evidence type="ECO:0000256" key="3">
    <source>
        <dbReference type="ARBA" id="ARBA00022801"/>
    </source>
</evidence>
<evidence type="ECO:0000313" key="7">
    <source>
        <dbReference type="Proteomes" id="UP000001542"/>
    </source>
</evidence>
<evidence type="ECO:0000256" key="4">
    <source>
        <dbReference type="ARBA" id="ARBA00022807"/>
    </source>
</evidence>
<dbReference type="RefSeq" id="XP_001321089.1">
    <property type="nucleotide sequence ID" value="XM_001321054.1"/>
</dbReference>
<dbReference type="OrthoDB" id="10266316at2759"/>
<dbReference type="PANTHER" id="PTHR47359">
    <property type="entry name" value="PEPTIDOGLYCAN DL-ENDOPEPTIDASE CWLO"/>
    <property type="match status" value="1"/>
</dbReference>
<dbReference type="SUPFAM" id="SSF54001">
    <property type="entry name" value="Cysteine proteinases"/>
    <property type="match status" value="1"/>
</dbReference>
<dbReference type="AlphaFoldDB" id="A2EER0"/>
<gene>
    <name evidence="6" type="ORF">TVAG_051010</name>
</gene>
<feature type="domain" description="NlpC/P60" evidence="5">
    <location>
        <begin position="26"/>
        <end position="137"/>
    </location>
</feature>
<evidence type="ECO:0000256" key="1">
    <source>
        <dbReference type="ARBA" id="ARBA00007074"/>
    </source>
</evidence>
<dbReference type="VEuPathDB" id="TrichDB:TVAG_051010"/>
<dbReference type="SMR" id="A2EER0"/>
<evidence type="ECO:0000313" key="6">
    <source>
        <dbReference type="EMBL" id="EAY08866.1"/>
    </source>
</evidence>
<evidence type="ECO:0000259" key="5">
    <source>
        <dbReference type="PROSITE" id="PS51935"/>
    </source>
</evidence>
<accession>A2EER0</accession>
<sequence>MFTILFSVAECGRHRHRNVEEKPVANTRGDDIWNVACSRLGCPYVWGATGPNQFDCSGLTQWAHRQVGINIPRVTYDQVRGGFETNGMRGDICCFYEPCSHVGICDGVGNYIHAPHSGDVVRISNYWVNVKQFRRYW</sequence>